<protein>
    <recommendedName>
        <fullName evidence="3">DUF2202 domain-containing protein</fullName>
    </recommendedName>
</protein>
<evidence type="ECO:0000259" key="3">
    <source>
        <dbReference type="Pfam" id="PF09968"/>
    </source>
</evidence>
<comment type="caution">
    <text evidence="4">The sequence shown here is derived from an EMBL/GenBank/DDBJ whole genome shotgun (WGS) entry which is preliminary data.</text>
</comment>
<dbReference type="OrthoDB" id="9801086at2"/>
<feature type="domain" description="DUF2202" evidence="3">
    <location>
        <begin position="90"/>
        <end position="240"/>
    </location>
</feature>
<keyword evidence="2" id="KW-0732">Signal</keyword>
<dbReference type="CDD" id="cd01048">
    <property type="entry name" value="Ferritin_like_AB2"/>
    <property type="match status" value="1"/>
</dbReference>
<feature type="compositionally biased region" description="Gly residues" evidence="1">
    <location>
        <begin position="244"/>
        <end position="318"/>
    </location>
</feature>
<gene>
    <name evidence="4" type="ORF">Pla52n_11570</name>
</gene>
<feature type="compositionally biased region" description="Gly residues" evidence="1">
    <location>
        <begin position="60"/>
        <end position="76"/>
    </location>
</feature>
<dbReference type="RefSeq" id="WP_146518598.1">
    <property type="nucleotide sequence ID" value="NZ_CP151726.1"/>
</dbReference>
<dbReference type="InterPro" id="IPR009078">
    <property type="entry name" value="Ferritin-like_SF"/>
</dbReference>
<reference evidence="4 5" key="1">
    <citation type="submission" date="2019-02" db="EMBL/GenBank/DDBJ databases">
        <title>Deep-cultivation of Planctomycetes and their phenomic and genomic characterization uncovers novel biology.</title>
        <authorList>
            <person name="Wiegand S."/>
            <person name="Jogler M."/>
            <person name="Boedeker C."/>
            <person name="Pinto D."/>
            <person name="Vollmers J."/>
            <person name="Rivas-Marin E."/>
            <person name="Kohn T."/>
            <person name="Peeters S.H."/>
            <person name="Heuer A."/>
            <person name="Rast P."/>
            <person name="Oberbeckmann S."/>
            <person name="Bunk B."/>
            <person name="Jeske O."/>
            <person name="Meyerdierks A."/>
            <person name="Storesund J.E."/>
            <person name="Kallscheuer N."/>
            <person name="Luecker S."/>
            <person name="Lage O.M."/>
            <person name="Pohl T."/>
            <person name="Merkel B.J."/>
            <person name="Hornburger P."/>
            <person name="Mueller R.-W."/>
            <person name="Bruemmer F."/>
            <person name="Labrenz M."/>
            <person name="Spormann A.M."/>
            <person name="Op Den Camp H."/>
            <person name="Overmann J."/>
            <person name="Amann R."/>
            <person name="Jetten M.S.M."/>
            <person name="Mascher T."/>
            <person name="Medema M.H."/>
            <person name="Devos D.P."/>
            <person name="Kaster A.-K."/>
            <person name="Ovreas L."/>
            <person name="Rohde M."/>
            <person name="Galperin M.Y."/>
            <person name="Jogler C."/>
        </authorList>
    </citation>
    <scope>NUCLEOTIDE SEQUENCE [LARGE SCALE GENOMIC DNA]</scope>
    <source>
        <strain evidence="4 5">Pla52n</strain>
    </source>
</reference>
<evidence type="ECO:0000313" key="5">
    <source>
        <dbReference type="Proteomes" id="UP000320176"/>
    </source>
</evidence>
<evidence type="ECO:0000256" key="2">
    <source>
        <dbReference type="SAM" id="SignalP"/>
    </source>
</evidence>
<feature type="region of interest" description="Disordered" evidence="1">
    <location>
        <begin position="25"/>
        <end position="79"/>
    </location>
</feature>
<dbReference type="InterPro" id="IPR012347">
    <property type="entry name" value="Ferritin-like"/>
</dbReference>
<dbReference type="Proteomes" id="UP000320176">
    <property type="component" value="Unassembled WGS sequence"/>
</dbReference>
<dbReference type="Pfam" id="PF09968">
    <property type="entry name" value="DUF2202"/>
    <property type="match status" value="1"/>
</dbReference>
<dbReference type="AlphaFoldDB" id="A0A5C6BDR5"/>
<dbReference type="EMBL" id="SJPN01000001">
    <property type="protein sequence ID" value="TWU08574.1"/>
    <property type="molecule type" value="Genomic_DNA"/>
</dbReference>
<feature type="chain" id="PRO_5022862964" description="DUF2202 domain-containing protein" evidence="2">
    <location>
        <begin position="24"/>
        <end position="318"/>
    </location>
</feature>
<evidence type="ECO:0000313" key="4">
    <source>
        <dbReference type="EMBL" id="TWU08574.1"/>
    </source>
</evidence>
<evidence type="ECO:0000256" key="1">
    <source>
        <dbReference type="SAM" id="MobiDB-lite"/>
    </source>
</evidence>
<feature type="region of interest" description="Disordered" evidence="1">
    <location>
        <begin position="240"/>
        <end position="318"/>
    </location>
</feature>
<dbReference type="SUPFAM" id="SSF47240">
    <property type="entry name" value="Ferritin-like"/>
    <property type="match status" value="1"/>
</dbReference>
<dbReference type="Gene3D" id="1.20.1260.10">
    <property type="match status" value="1"/>
</dbReference>
<feature type="signal peptide" evidence="2">
    <location>
        <begin position="1"/>
        <end position="23"/>
    </location>
</feature>
<proteinExistence type="predicted"/>
<organism evidence="4 5">
    <name type="scientific">Stieleria varia</name>
    <dbReference type="NCBI Taxonomy" id="2528005"/>
    <lineage>
        <taxon>Bacteria</taxon>
        <taxon>Pseudomonadati</taxon>
        <taxon>Planctomycetota</taxon>
        <taxon>Planctomycetia</taxon>
        <taxon>Pirellulales</taxon>
        <taxon>Pirellulaceae</taxon>
        <taxon>Stieleria</taxon>
    </lineage>
</organism>
<sequence length="318" mass="32974" precursor="true">MKRYLMGVGTMLVLSLFLSDASAQQRRGGKGAGQGRGAGQSQSQTRPGNQAAINPRQDIRGGGPMGGGPMGGGSGGAINASGSGLDLQRMWEEEKLARDVYNRLAQTSKLMIFRNISRAESQHMQSIERVMRTGAGNGATLQDVPGVFSYPEYQQLYQSLVASGTQNPLAALMVGAKVEEMDIADLRQLLTRTNDAQVRQVLQHLMRGSQNHLRAFASQIAIQGGTYNAEFLTQAEFDQTARGSGTGSGQQGRGQGQQGQGQQGQGQQGSAGFGQGQGQGMPGGVGGAAGQNRPGGGNVGGGNPGKGKQGGGNRGGRR</sequence>
<name>A0A5C6BDR5_9BACT</name>
<accession>A0A5C6BDR5</accession>
<keyword evidence="5" id="KW-1185">Reference proteome</keyword>
<dbReference type="InterPro" id="IPR019243">
    <property type="entry name" value="DUF2202"/>
</dbReference>